<evidence type="ECO:0000256" key="1">
    <source>
        <dbReference type="SAM" id="MobiDB-lite"/>
    </source>
</evidence>
<feature type="region of interest" description="Disordered" evidence="1">
    <location>
        <begin position="462"/>
        <end position="614"/>
    </location>
</feature>
<dbReference type="AlphaFoldDB" id="V9D632"/>
<dbReference type="RefSeq" id="XP_008728957.1">
    <property type="nucleotide sequence ID" value="XM_008730735.1"/>
</dbReference>
<keyword evidence="2" id="KW-0812">Transmembrane</keyword>
<feature type="compositionally biased region" description="Low complexity" evidence="1">
    <location>
        <begin position="121"/>
        <end position="154"/>
    </location>
</feature>
<feature type="chain" id="PRO_5004774218" evidence="3">
    <location>
        <begin position="20"/>
        <end position="787"/>
    </location>
</feature>
<feature type="signal peptide" evidence="3">
    <location>
        <begin position="1"/>
        <end position="19"/>
    </location>
</feature>
<dbReference type="EMBL" id="KB822706">
    <property type="protein sequence ID" value="ETI22340.1"/>
    <property type="molecule type" value="Genomic_DNA"/>
</dbReference>
<proteinExistence type="predicted"/>
<gene>
    <name evidence="4" type="ORF">G647_06414</name>
</gene>
<dbReference type="GeneID" id="19984907"/>
<feature type="region of interest" description="Disordered" evidence="1">
    <location>
        <begin position="715"/>
        <end position="787"/>
    </location>
</feature>
<dbReference type="Proteomes" id="UP000030678">
    <property type="component" value="Unassembled WGS sequence"/>
</dbReference>
<feature type="region of interest" description="Disordered" evidence="1">
    <location>
        <begin position="342"/>
        <end position="391"/>
    </location>
</feature>
<evidence type="ECO:0000256" key="3">
    <source>
        <dbReference type="SAM" id="SignalP"/>
    </source>
</evidence>
<protein>
    <submittedName>
        <fullName evidence="4">Uncharacterized protein</fullName>
    </submittedName>
</protein>
<keyword evidence="2" id="KW-0472">Membrane</keyword>
<feature type="region of interest" description="Disordered" evidence="1">
    <location>
        <begin position="638"/>
        <end position="664"/>
    </location>
</feature>
<feature type="region of interest" description="Disordered" evidence="1">
    <location>
        <begin position="268"/>
        <end position="329"/>
    </location>
</feature>
<name>V9D632_9EURO</name>
<evidence type="ECO:0000313" key="4">
    <source>
        <dbReference type="EMBL" id="ETI22340.1"/>
    </source>
</evidence>
<organism evidence="4 5">
    <name type="scientific">Cladophialophora carrionii CBS 160.54</name>
    <dbReference type="NCBI Taxonomy" id="1279043"/>
    <lineage>
        <taxon>Eukaryota</taxon>
        <taxon>Fungi</taxon>
        <taxon>Dikarya</taxon>
        <taxon>Ascomycota</taxon>
        <taxon>Pezizomycotina</taxon>
        <taxon>Eurotiomycetes</taxon>
        <taxon>Chaetothyriomycetidae</taxon>
        <taxon>Chaetothyriales</taxon>
        <taxon>Herpotrichiellaceae</taxon>
        <taxon>Cladophialophora</taxon>
    </lineage>
</organism>
<feature type="compositionally biased region" description="Basic and acidic residues" evidence="1">
    <location>
        <begin position="505"/>
        <end position="520"/>
    </location>
</feature>
<keyword evidence="2" id="KW-1133">Transmembrane helix</keyword>
<dbReference type="VEuPathDB" id="FungiDB:G647_06414"/>
<feature type="compositionally biased region" description="Polar residues" evidence="1">
    <location>
        <begin position="530"/>
        <end position="540"/>
    </location>
</feature>
<keyword evidence="3" id="KW-0732">Signal</keyword>
<feature type="compositionally biased region" description="Low complexity" evidence="1">
    <location>
        <begin position="58"/>
        <end position="114"/>
    </location>
</feature>
<feature type="compositionally biased region" description="Low complexity" evidence="1">
    <location>
        <begin position="312"/>
        <end position="329"/>
    </location>
</feature>
<evidence type="ECO:0000256" key="2">
    <source>
        <dbReference type="SAM" id="Phobius"/>
    </source>
</evidence>
<feature type="region of interest" description="Disordered" evidence="1">
    <location>
        <begin position="58"/>
        <end position="154"/>
    </location>
</feature>
<dbReference type="OrthoDB" id="4120617at2759"/>
<feature type="compositionally biased region" description="Low complexity" evidence="1">
    <location>
        <begin position="596"/>
        <end position="614"/>
    </location>
</feature>
<reference evidence="4 5" key="1">
    <citation type="submission" date="2013-03" db="EMBL/GenBank/DDBJ databases">
        <title>The Genome Sequence of Cladophialophora carrionii CBS 160.54.</title>
        <authorList>
            <consortium name="The Broad Institute Genomics Platform"/>
            <person name="Cuomo C."/>
            <person name="de Hoog S."/>
            <person name="Gorbushina A."/>
            <person name="Walker B."/>
            <person name="Young S.K."/>
            <person name="Zeng Q."/>
            <person name="Gargeya S."/>
            <person name="Fitzgerald M."/>
            <person name="Haas B."/>
            <person name="Abouelleil A."/>
            <person name="Allen A.W."/>
            <person name="Alvarado L."/>
            <person name="Arachchi H.M."/>
            <person name="Berlin A.M."/>
            <person name="Chapman S.B."/>
            <person name="Gainer-Dewar J."/>
            <person name="Goldberg J."/>
            <person name="Griggs A."/>
            <person name="Gujja S."/>
            <person name="Hansen M."/>
            <person name="Howarth C."/>
            <person name="Imamovic A."/>
            <person name="Ireland A."/>
            <person name="Larimer J."/>
            <person name="McCowan C."/>
            <person name="Murphy C."/>
            <person name="Pearson M."/>
            <person name="Poon T.W."/>
            <person name="Priest M."/>
            <person name="Roberts A."/>
            <person name="Saif S."/>
            <person name="Shea T."/>
            <person name="Sisk P."/>
            <person name="Sykes S."/>
            <person name="Wortman J."/>
            <person name="Nusbaum C."/>
            <person name="Birren B."/>
        </authorList>
    </citation>
    <scope>NUCLEOTIDE SEQUENCE [LARGE SCALE GENOMIC DNA]</scope>
    <source>
        <strain evidence="4 5">CBS 160.54</strain>
    </source>
</reference>
<evidence type="ECO:0000313" key="5">
    <source>
        <dbReference type="Proteomes" id="UP000030678"/>
    </source>
</evidence>
<feature type="transmembrane region" description="Helical" evidence="2">
    <location>
        <begin position="184"/>
        <end position="208"/>
    </location>
</feature>
<dbReference type="HOGENOM" id="CLU_019695_0_0_1"/>
<accession>V9D632</accession>
<sequence length="787" mass="81367">MRASRVLLVVPALANLAATQESIDFLSIIVSEANSVYTQVNSILSSAASAASAAAASATASPTGDTSTTADATSLSPSDSLTASDGTISSSFSPSESSSATSTSDSSTSSPSLPVFGSINSSSTTVRTTSHTSTQTSSADPSSETTPSLTLSTPIVGTSSGFGAAAETATTLPSASRSSHGTNLAIILGCVLGALALGFFILALVICCKRRRHGSSPRHSALSAGDDEVEAWRQTQPAGLIPSRGASRHARGISGTAPLMAEHPAYRNSVPQENPFAPVPPPPRRTAPNSRPGLTDGMVPGDDPFVNPIARPPSIRSQSSTSSSQPKGGIAAGIAAAAAGGALMHEQDKHEDDGAILTNDRPVPEPAVGRRVSRKPVPVSQVNNRDWPYSPVSPIDPAAEMAALTTQSPARNSDESHRSFGRDAARANAAFDQQYAPPNDDNHSHSGGHGLEAVVAPLATGAAGGAALAHHSADQERRRSRSSSSSNSNDHNRRSRPPLAVLGDDSDHSSSSRNSRESRNSRGGSYNDAFASQAQETTIPAHTDLYGVPFAPGSRSRRNSGHNSAVPGAAAFNYANRPTIPSPLSSEVRPDTSAGYSPTRSRARRSTSGGSRYSFPYEPMGHDYGAYPVFSAPHAGTSDSFPSLSSLPQQPHPTANPNPDRAIVGDNGYPHMNVPRRKSGGEYDISGGSLGAQTLPPSTGPQDEGPFGVGTSRTATMKGWGGDDSTWRISDGMPSGWQRASIDSPRNSRDLGIRDSGVGMNAGKRRLRASDLAGRDDGPYHGLGRAL</sequence>